<dbReference type="HAMAP" id="MF_01420">
    <property type="entry name" value="HTH_type_WhiA"/>
    <property type="match status" value="1"/>
</dbReference>
<dbReference type="PROSITE" id="PS50819">
    <property type="entry name" value="INTEIN_ENDONUCLEASE"/>
    <property type="match status" value="1"/>
</dbReference>
<keyword evidence="1 4" id="KW-0132">Cell division</keyword>
<proteinExistence type="inferred from homology"/>
<dbReference type="Pfam" id="PF14527">
    <property type="entry name" value="LAGLIDADG_WhiA"/>
    <property type="match status" value="1"/>
</dbReference>
<evidence type="ECO:0000259" key="5">
    <source>
        <dbReference type="PROSITE" id="PS50819"/>
    </source>
</evidence>
<protein>
    <recommendedName>
        <fullName evidence="4">Probable cell division protein WhiA</fullName>
    </recommendedName>
</protein>
<dbReference type="NCBIfam" id="TIGR00647">
    <property type="entry name" value="DNA_bind_WhiA"/>
    <property type="match status" value="1"/>
</dbReference>
<dbReference type="Gene3D" id="3.10.28.10">
    <property type="entry name" value="Homing endonucleases"/>
    <property type="match status" value="1"/>
</dbReference>
<accession>A0A2U1E394</accession>
<dbReference type="GO" id="GO:0043937">
    <property type="term" value="P:regulation of sporulation"/>
    <property type="evidence" value="ECO:0007669"/>
    <property type="project" value="InterPro"/>
</dbReference>
<feature type="domain" description="DOD-type homing endonuclease" evidence="5">
    <location>
        <begin position="26"/>
        <end position="144"/>
    </location>
</feature>
<evidence type="ECO:0000313" key="7">
    <source>
        <dbReference type="Proteomes" id="UP000245793"/>
    </source>
</evidence>
<reference evidence="6 7" key="1">
    <citation type="submission" date="2018-04" db="EMBL/GenBank/DDBJ databases">
        <title>Genomic Encyclopedia of Type Strains, Phase IV (KMG-IV): sequencing the most valuable type-strain genomes for metagenomic binning, comparative biology and taxonomic classification.</title>
        <authorList>
            <person name="Goeker M."/>
        </authorList>
    </citation>
    <scope>NUCLEOTIDE SEQUENCE [LARGE SCALE GENOMIC DNA]</scope>
    <source>
        <strain evidence="6 7">DSM 20705</strain>
    </source>
</reference>
<sequence length="279" mass="31729">MNFTGRVKAAIKNYEFERIDEYSAFVIGFLSSTGYVYKETVRGEFAKKDEFIIIKGEELRMEDFYFHPKMDENLNYIAMDFIGNTDIEQFIENGDMAVKRAFLKGAFLSQGSINDPKDSYHFEIAIGNKTEADRLQKVLSDLGVNAKTVERDRKTVLYVKEGSEISDILTLLGAIPETLYFEEQMVIKSARNDTNRRVNCETANLSKTISAGVRQTHAIEKLKEDGRLDLLDESLYEVAILRLANPDASLKELAMLYGHGISRSGINHRLQKLIELAEE</sequence>
<dbReference type="Proteomes" id="UP000245793">
    <property type="component" value="Unassembled WGS sequence"/>
</dbReference>
<dbReference type="InterPro" id="IPR004042">
    <property type="entry name" value="Intein_endonuc_central"/>
</dbReference>
<comment type="caution">
    <text evidence="6">The sequence shown here is derived from an EMBL/GenBank/DDBJ whole genome shotgun (WGS) entry which is preliminary data.</text>
</comment>
<dbReference type="SUPFAM" id="SSF55608">
    <property type="entry name" value="Homing endonucleases"/>
    <property type="match status" value="1"/>
</dbReference>
<dbReference type="PANTHER" id="PTHR37307:SF1">
    <property type="entry name" value="CELL DIVISION PROTEIN WHIA-RELATED"/>
    <property type="match status" value="1"/>
</dbReference>
<keyword evidence="3 4" id="KW-0131">Cell cycle</keyword>
<comment type="similarity">
    <text evidence="4">Belongs to the WhiA family.</text>
</comment>
<dbReference type="RefSeq" id="WP_116480187.1">
    <property type="nucleotide sequence ID" value="NZ_QEKV01000005.1"/>
</dbReference>
<evidence type="ECO:0000256" key="2">
    <source>
        <dbReference type="ARBA" id="ARBA00023125"/>
    </source>
</evidence>
<keyword evidence="7" id="KW-1185">Reference proteome</keyword>
<keyword evidence="2 4" id="KW-0238">DNA-binding</keyword>
<dbReference type="InterPro" id="IPR003802">
    <property type="entry name" value="Sporulation_regulator_WhiA"/>
</dbReference>
<dbReference type="GO" id="GO:0051301">
    <property type="term" value="P:cell division"/>
    <property type="evidence" value="ECO:0007669"/>
    <property type="project" value="UniProtKB-UniRule"/>
</dbReference>
<dbReference type="AlphaFoldDB" id="A0A2U1E394"/>
<dbReference type="Pfam" id="PF02650">
    <property type="entry name" value="HTH_WhiA"/>
    <property type="match status" value="1"/>
</dbReference>
<name>A0A2U1E394_9FIRM</name>
<evidence type="ECO:0000256" key="4">
    <source>
        <dbReference type="HAMAP-Rule" id="MF_01420"/>
    </source>
</evidence>
<evidence type="ECO:0000256" key="3">
    <source>
        <dbReference type="ARBA" id="ARBA00023306"/>
    </source>
</evidence>
<dbReference type="GO" id="GO:0004519">
    <property type="term" value="F:endonuclease activity"/>
    <property type="evidence" value="ECO:0007669"/>
    <property type="project" value="InterPro"/>
</dbReference>
<evidence type="ECO:0000313" key="6">
    <source>
        <dbReference type="EMBL" id="PVY94417.1"/>
    </source>
</evidence>
<dbReference type="InterPro" id="IPR039518">
    <property type="entry name" value="WhiA_LAGLIDADG_dom"/>
</dbReference>
<organism evidence="6 7">
    <name type="scientific">Ezakiella coagulans</name>
    <dbReference type="NCBI Taxonomy" id="46507"/>
    <lineage>
        <taxon>Bacteria</taxon>
        <taxon>Bacillati</taxon>
        <taxon>Bacillota</taxon>
        <taxon>Tissierellia</taxon>
        <taxon>Ezakiella</taxon>
    </lineage>
</organism>
<dbReference type="EMBL" id="QEKV01000005">
    <property type="protein sequence ID" value="PVY94417.1"/>
    <property type="molecule type" value="Genomic_DNA"/>
</dbReference>
<dbReference type="InterPro" id="IPR023054">
    <property type="entry name" value="Sporulation_regulator_WhiA_C"/>
</dbReference>
<dbReference type="GO" id="GO:0003677">
    <property type="term" value="F:DNA binding"/>
    <property type="evidence" value="ECO:0007669"/>
    <property type="project" value="UniProtKB-UniRule"/>
</dbReference>
<dbReference type="InterPro" id="IPR027434">
    <property type="entry name" value="Homing_endonucl"/>
</dbReference>
<comment type="function">
    <text evidence="4">Involved in cell division and chromosome segregation.</text>
</comment>
<gene>
    <name evidence="4" type="primary">whiA</name>
    <name evidence="6" type="ORF">C7381_105123</name>
</gene>
<dbReference type="PANTHER" id="PTHR37307">
    <property type="entry name" value="CELL DIVISION PROTEIN WHIA-RELATED"/>
    <property type="match status" value="1"/>
</dbReference>
<evidence type="ECO:0000256" key="1">
    <source>
        <dbReference type="ARBA" id="ARBA00022618"/>
    </source>
</evidence>